<dbReference type="AlphaFoldDB" id="S0F9V6"/>
<dbReference type="HOGENOM" id="CLU_3195999_0_0_10"/>
<dbReference type="Proteomes" id="UP000014073">
    <property type="component" value="Unassembled WGS sequence"/>
</dbReference>
<reference evidence="1 2" key="1">
    <citation type="submission" date="2008-12" db="EMBL/GenBank/DDBJ databases">
        <authorList>
            <person name="Fulton L."/>
            <person name="Clifton S."/>
            <person name="Fulton B."/>
            <person name="Xu J."/>
            <person name="Minx P."/>
            <person name="Pepin K.H."/>
            <person name="Johnson M."/>
            <person name="Bhonagiri V."/>
            <person name="Nash W.E."/>
            <person name="Mardis E.R."/>
            <person name="Wilson R.K."/>
        </authorList>
    </citation>
    <scope>NUCLEOTIDE SEQUENCE [LARGE SCALE GENOMIC DNA]</scope>
    <source>
        <strain evidence="1 2">DSM 18228</strain>
    </source>
</reference>
<organism evidence="1 2">
    <name type="scientific">Phocaeicola coprophilus DSM 18228 = JCM 13818</name>
    <dbReference type="NCBI Taxonomy" id="547042"/>
    <lineage>
        <taxon>Bacteria</taxon>
        <taxon>Pseudomonadati</taxon>
        <taxon>Bacteroidota</taxon>
        <taxon>Bacteroidia</taxon>
        <taxon>Bacteroidales</taxon>
        <taxon>Bacteroidaceae</taxon>
        <taxon>Phocaeicola</taxon>
    </lineage>
</organism>
<comment type="caution">
    <text evidence="1">The sequence shown here is derived from an EMBL/GenBank/DDBJ whole genome shotgun (WGS) entry which is preliminary data.</text>
</comment>
<protein>
    <submittedName>
        <fullName evidence="1">Uncharacterized protein</fullName>
    </submittedName>
</protein>
<evidence type="ECO:0000313" key="1">
    <source>
        <dbReference type="EMBL" id="EEF75336.1"/>
    </source>
</evidence>
<proteinExistence type="predicted"/>
<accession>S0F9V6</accession>
<gene>
    <name evidence="1" type="ORF">BACCOPRO_00821</name>
</gene>
<dbReference type="STRING" id="547042.BACCOPRO_00821"/>
<dbReference type="EMBL" id="ACBW01000057">
    <property type="protein sequence ID" value="EEF75336.1"/>
    <property type="molecule type" value="Genomic_DNA"/>
</dbReference>
<evidence type="ECO:0000313" key="2">
    <source>
        <dbReference type="Proteomes" id="UP000014073"/>
    </source>
</evidence>
<name>S0F9V6_9BACT</name>
<sequence>MTARFSCNKCTIRQGDHKDLNSSSKNASAFKAKERIILLQTPKRF</sequence>
<keyword evidence="2" id="KW-1185">Reference proteome</keyword>